<keyword evidence="5" id="KW-1003">Cell membrane</keyword>
<dbReference type="PANTHER" id="PTHR43627:SF1">
    <property type="entry name" value="COBALT TRANSPORT PROTEIN CBIM"/>
    <property type="match status" value="1"/>
</dbReference>
<evidence type="ECO:0000256" key="7">
    <source>
        <dbReference type="ARBA" id="ARBA00022692"/>
    </source>
</evidence>
<dbReference type="EMBL" id="LR026963">
    <property type="protein sequence ID" value="VBB68760.1"/>
    <property type="molecule type" value="Genomic_DNA"/>
</dbReference>
<keyword evidence="8 12" id="KW-1133">Transmembrane helix</keyword>
<evidence type="ECO:0000256" key="5">
    <source>
        <dbReference type="ARBA" id="ARBA00022475"/>
    </source>
</evidence>
<accession>A0A484H5W3</accession>
<evidence type="ECO:0000256" key="6">
    <source>
        <dbReference type="ARBA" id="ARBA00022573"/>
    </source>
</evidence>
<dbReference type="NCBIfam" id="NF006184">
    <property type="entry name" value="PRK08319.1"/>
    <property type="match status" value="1"/>
</dbReference>
<evidence type="ECO:0000256" key="3">
    <source>
        <dbReference type="ARBA" id="ARBA00022426"/>
    </source>
</evidence>
<feature type="transmembrane region" description="Helical" evidence="12">
    <location>
        <begin position="6"/>
        <end position="28"/>
    </location>
</feature>
<dbReference type="NCBIfam" id="TIGR00123">
    <property type="entry name" value="cbiM"/>
    <property type="match status" value="1"/>
</dbReference>
<dbReference type="Pfam" id="PF01891">
    <property type="entry name" value="CbiM"/>
    <property type="match status" value="1"/>
</dbReference>
<dbReference type="GO" id="GO:0043190">
    <property type="term" value="C:ATP-binding cassette (ABC) transporter complex"/>
    <property type="evidence" value="ECO:0007669"/>
    <property type="project" value="InterPro"/>
</dbReference>
<evidence type="ECO:0000256" key="11">
    <source>
        <dbReference type="ARBA" id="ARBA00023285"/>
    </source>
</evidence>
<dbReference type="InterPro" id="IPR002751">
    <property type="entry name" value="CbiM/NikMN"/>
</dbReference>
<keyword evidence="6" id="KW-0169">Cobalamin biosynthesis</keyword>
<dbReference type="AlphaFoldDB" id="A0A484H5W3"/>
<evidence type="ECO:0000256" key="9">
    <source>
        <dbReference type="ARBA" id="ARBA00023065"/>
    </source>
</evidence>
<evidence type="ECO:0000256" key="12">
    <source>
        <dbReference type="SAM" id="Phobius"/>
    </source>
</evidence>
<feature type="transmembrane region" description="Helical" evidence="12">
    <location>
        <begin position="78"/>
        <end position="101"/>
    </location>
</feature>
<evidence type="ECO:0000256" key="2">
    <source>
        <dbReference type="ARBA" id="ARBA00004953"/>
    </source>
</evidence>
<dbReference type="HAMAP" id="MF_01462">
    <property type="entry name" value="CbiM"/>
    <property type="match status" value="1"/>
</dbReference>
<keyword evidence="9" id="KW-0406">Ion transport</keyword>
<gene>
    <name evidence="13" type="ORF">RIEGSTA812A_PEG_233</name>
</gene>
<keyword evidence="3" id="KW-0171">Cobalt transport</keyword>
<organism evidence="13">
    <name type="scientific">invertebrate metagenome</name>
    <dbReference type="NCBI Taxonomy" id="1711999"/>
    <lineage>
        <taxon>unclassified sequences</taxon>
        <taxon>metagenomes</taxon>
        <taxon>organismal metagenomes</taxon>
    </lineage>
</organism>
<keyword evidence="4" id="KW-0813">Transport</keyword>
<evidence type="ECO:0000256" key="10">
    <source>
        <dbReference type="ARBA" id="ARBA00023136"/>
    </source>
</evidence>
<reference evidence="13" key="1">
    <citation type="submission" date="2018-10" db="EMBL/GenBank/DDBJ databases">
        <authorList>
            <person name="Gruber-Vodicka H."/>
            <person name="Jaeckle O."/>
        </authorList>
    </citation>
    <scope>NUCLEOTIDE SEQUENCE</scope>
</reference>
<evidence type="ECO:0000256" key="8">
    <source>
        <dbReference type="ARBA" id="ARBA00022989"/>
    </source>
</evidence>
<name>A0A484H5W3_9ZZZZ</name>
<keyword evidence="7 12" id="KW-0812">Transmembrane</keyword>
<sequence>MHIMEGYLPVSHAVLWTTVAAPFVIHGVRRLLHLLAERPRAKLPLAAVGAYTLVLSALKVPSVTGSSSHPTGTGLGALLFGPPVMAVMGTIVLVFQALLLAHGGLTTLGANVFSMAVAGPWVAWVVFRLGRRVGRVALFLAVVMGTLVTYGVTAVQLALAFPDPLSGVTGAVVKFLTVFGPTQIPLAISEGLLTVVVMNAFTASNEVSVSDRDILKGEKKLW</sequence>
<keyword evidence="11" id="KW-0170">Cobalt</keyword>
<feature type="transmembrane region" description="Helical" evidence="12">
    <location>
        <begin position="108"/>
        <end position="130"/>
    </location>
</feature>
<dbReference type="Gene3D" id="1.10.1760.20">
    <property type="match status" value="1"/>
</dbReference>
<feature type="transmembrane region" description="Helical" evidence="12">
    <location>
        <begin position="136"/>
        <end position="159"/>
    </location>
</feature>
<feature type="transmembrane region" description="Helical" evidence="12">
    <location>
        <begin position="40"/>
        <end position="58"/>
    </location>
</feature>
<evidence type="ECO:0000256" key="1">
    <source>
        <dbReference type="ARBA" id="ARBA00004429"/>
    </source>
</evidence>
<dbReference type="GO" id="GO:0006824">
    <property type="term" value="P:cobalt ion transport"/>
    <property type="evidence" value="ECO:0007669"/>
    <property type="project" value="UniProtKB-KW"/>
</dbReference>
<proteinExistence type="inferred from homology"/>
<evidence type="ECO:0000313" key="13">
    <source>
        <dbReference type="EMBL" id="VBB68760.1"/>
    </source>
</evidence>
<comment type="subcellular location">
    <subcellularLocation>
        <location evidence="1">Cell inner membrane</location>
        <topology evidence="1">Multi-pass membrane protein</topology>
    </subcellularLocation>
</comment>
<protein>
    <submittedName>
        <fullName evidence="13">Substrate-specific component CbiM of cobalt ECF transporter</fullName>
    </submittedName>
</protein>
<keyword evidence="10 12" id="KW-0472">Membrane</keyword>
<comment type="pathway">
    <text evidence="2">Cofactor biosynthesis; adenosylcobalamin biosynthesis.</text>
</comment>
<dbReference type="PANTHER" id="PTHR43627">
    <property type="match status" value="1"/>
</dbReference>
<dbReference type="InterPro" id="IPR018024">
    <property type="entry name" value="CbiM"/>
</dbReference>
<dbReference type="GO" id="GO:0009236">
    <property type="term" value="P:cobalamin biosynthetic process"/>
    <property type="evidence" value="ECO:0007669"/>
    <property type="project" value="UniProtKB-KW"/>
</dbReference>
<dbReference type="FunFam" id="1.10.1760.20:FF:000001">
    <property type="entry name" value="Cobalt transport protein CbiM"/>
    <property type="match status" value="1"/>
</dbReference>
<evidence type="ECO:0000256" key="4">
    <source>
        <dbReference type="ARBA" id="ARBA00022448"/>
    </source>
</evidence>